<gene>
    <name evidence="3" type="ORF">APZ42_031131</name>
</gene>
<feature type="domain" description="CCHC-type" evidence="2">
    <location>
        <begin position="237"/>
        <end position="253"/>
    </location>
</feature>
<feature type="region of interest" description="Disordered" evidence="1">
    <location>
        <begin position="400"/>
        <end position="438"/>
    </location>
</feature>
<keyword evidence="4" id="KW-1185">Reference proteome</keyword>
<feature type="region of interest" description="Disordered" evidence="1">
    <location>
        <begin position="689"/>
        <end position="722"/>
    </location>
</feature>
<feature type="compositionally biased region" description="Polar residues" evidence="1">
    <location>
        <begin position="1457"/>
        <end position="1466"/>
    </location>
</feature>
<reference evidence="3 4" key="1">
    <citation type="submission" date="2016-03" db="EMBL/GenBank/DDBJ databases">
        <title>EvidentialGene: Evidence-directed Construction of Genes on Genomes.</title>
        <authorList>
            <person name="Gilbert D.G."/>
            <person name="Choi J.-H."/>
            <person name="Mockaitis K."/>
            <person name="Colbourne J."/>
            <person name="Pfrender M."/>
        </authorList>
    </citation>
    <scope>NUCLEOTIDE SEQUENCE [LARGE SCALE GENOMIC DNA]</scope>
    <source>
        <strain evidence="3 4">Xinb3</strain>
        <tissue evidence="3">Complete organism</tissue>
    </source>
</reference>
<feature type="compositionally biased region" description="Basic residues" evidence="1">
    <location>
        <begin position="1030"/>
        <end position="1039"/>
    </location>
</feature>
<dbReference type="Proteomes" id="UP000076858">
    <property type="component" value="Unassembled WGS sequence"/>
</dbReference>
<feature type="compositionally biased region" description="Gly residues" evidence="1">
    <location>
        <begin position="754"/>
        <end position="774"/>
    </location>
</feature>
<feature type="compositionally biased region" description="Polar residues" evidence="1">
    <location>
        <begin position="958"/>
        <end position="973"/>
    </location>
</feature>
<dbReference type="PANTHER" id="PTHR33198:SF8">
    <property type="entry name" value="CCHC-TYPE DOMAIN-CONTAINING PROTEIN"/>
    <property type="match status" value="1"/>
</dbReference>
<proteinExistence type="predicted"/>
<name>A0A164N429_9CRUS</name>
<feature type="compositionally biased region" description="Polar residues" evidence="1">
    <location>
        <begin position="1521"/>
        <end position="1531"/>
    </location>
</feature>
<evidence type="ECO:0000256" key="1">
    <source>
        <dbReference type="SAM" id="MobiDB-lite"/>
    </source>
</evidence>
<dbReference type="GO" id="GO:0003676">
    <property type="term" value="F:nucleic acid binding"/>
    <property type="evidence" value="ECO:0007669"/>
    <property type="project" value="InterPro"/>
</dbReference>
<dbReference type="OrthoDB" id="10067100at2759"/>
<dbReference type="EMBL" id="LRGB01002890">
    <property type="protein sequence ID" value="KZS05627.1"/>
    <property type="molecule type" value="Genomic_DNA"/>
</dbReference>
<feature type="domain" description="CCHC-type" evidence="2">
    <location>
        <begin position="706"/>
        <end position="723"/>
    </location>
</feature>
<accession>A0A164N429</accession>
<feature type="compositionally biased region" description="Basic and acidic residues" evidence="1">
    <location>
        <begin position="696"/>
        <end position="706"/>
    </location>
</feature>
<dbReference type="SMART" id="SM00343">
    <property type="entry name" value="ZnF_C2HC"/>
    <property type="match status" value="3"/>
</dbReference>
<dbReference type="InterPro" id="IPR001878">
    <property type="entry name" value="Znf_CCHC"/>
</dbReference>
<feature type="region of interest" description="Disordered" evidence="1">
    <location>
        <begin position="1447"/>
        <end position="1466"/>
    </location>
</feature>
<dbReference type="PANTHER" id="PTHR33198">
    <property type="entry name" value="ANK_REP_REGION DOMAIN-CONTAINING PROTEIN-RELATED"/>
    <property type="match status" value="1"/>
</dbReference>
<dbReference type="GO" id="GO:0008270">
    <property type="term" value="F:zinc ion binding"/>
    <property type="evidence" value="ECO:0007669"/>
    <property type="project" value="InterPro"/>
</dbReference>
<comment type="caution">
    <text evidence="3">The sequence shown here is derived from an EMBL/GenBank/DDBJ whole genome shotgun (WGS) entry which is preliminary data.</text>
</comment>
<feature type="compositionally biased region" description="Basic residues" evidence="1">
    <location>
        <begin position="410"/>
        <end position="419"/>
    </location>
</feature>
<evidence type="ECO:0000313" key="3">
    <source>
        <dbReference type="EMBL" id="KZS05627.1"/>
    </source>
</evidence>
<feature type="region of interest" description="Disordered" evidence="1">
    <location>
        <begin position="1017"/>
        <end position="1043"/>
    </location>
</feature>
<feature type="domain" description="CCHC-type" evidence="2">
    <location>
        <begin position="727"/>
        <end position="743"/>
    </location>
</feature>
<organism evidence="3 4">
    <name type="scientific">Daphnia magna</name>
    <dbReference type="NCBI Taxonomy" id="35525"/>
    <lineage>
        <taxon>Eukaryota</taxon>
        <taxon>Metazoa</taxon>
        <taxon>Ecdysozoa</taxon>
        <taxon>Arthropoda</taxon>
        <taxon>Crustacea</taxon>
        <taxon>Branchiopoda</taxon>
        <taxon>Diplostraca</taxon>
        <taxon>Cladocera</taxon>
        <taxon>Anomopoda</taxon>
        <taxon>Daphniidae</taxon>
        <taxon>Daphnia</taxon>
    </lineage>
</organism>
<feature type="region of interest" description="Disordered" evidence="1">
    <location>
        <begin position="948"/>
        <end position="979"/>
    </location>
</feature>
<feature type="region of interest" description="Disordered" evidence="1">
    <location>
        <begin position="1479"/>
        <end position="1555"/>
    </location>
</feature>
<protein>
    <recommendedName>
        <fullName evidence="2">CCHC-type domain-containing protein</fullName>
    </recommendedName>
</protein>
<evidence type="ECO:0000259" key="2">
    <source>
        <dbReference type="SMART" id="SM00343"/>
    </source>
</evidence>
<dbReference type="STRING" id="35525.A0A164N429"/>
<feature type="region of interest" description="Disordered" evidence="1">
    <location>
        <begin position="749"/>
        <end position="785"/>
    </location>
</feature>
<evidence type="ECO:0000313" key="4">
    <source>
        <dbReference type="Proteomes" id="UP000076858"/>
    </source>
</evidence>
<sequence>MFRGSAPFTFKTPFDGDPRDWLLFASRFQAFVHDVIPNDAQRLAVLTEWVGPNVLRRIAPLLKAPRGYAAVLTNLKKHYGSTLELFSDQLHGAILILEPDLKSAANLDQAVQDQVAAIFSSSLGLIVDLSDLDRFLEEVVEEERLARSFVELAPRIEPRESRVTFHKPAIERHHSVKPANLKSSPVHHPPTILAHQAAKEVDGECPGCSEAHRLIACVEFRRKLPSERALVAKEKGVCFHCLGGKHCSADCRSKPACPIHHHQHRPETCCYLEEKATLSGSLEDSQTEPSELKTDRCLLIRVPQHVSFSYELRMLQRAKSIRPESRLRKLAAYLDCTGIIRVGVRLDNAPISPEARHPAVLGPKQPLTRLFIRWAHFSVAHGRADRTLAEVHARYWVSSGMNPPHTPLPVHRRRRRAKQHPVSSIARPSEEGENMASASDAMDAAVAAANRIDAVEQLQTQMSAQLTGIAQQLQLLLGGGGGAGGGVAGGGGAGGGGSGGGGAGGGGAGGGGAGGGGAGGGGGGAGGGGAPQRRRIDTSCLEKLNGDASLAQLRSWRNRWNDFCHLNQMNAYPVNEQMAAFRMALDPAMQQVVEVALGILPTSPLSPSDVIDCITDHVRSKRNIALDRMAFDECRQHTSESFDDFYIHLRTLADAADMCAACLDSRMATRIMAGIRYQHLPLNHTPSVAQLQSKSQRTDKPSDNHRCSSCGRSAHRTNDPCPATGKQCHRCGGMNHFSPCCPKNYKPEKTEGAGASGGSSGSHGNGGTPGGGANSRGDAGSSRPRSHMKRVVIGNICAKRRRPAPTISLQCCDADGAVITTVHNVTPDGGAEVTVAGLDVMRALGVSEGDLASSAFDLVYPPLLAVGEKEITVCYEGITAAITFTFCPEVDGVLLSWFDCVALGILHEDYPRPWRHSQKGYICIRTRISRITVEYYFTVLSPPVALEGPSPDHLHETQPFSPSQKNVRGCSQDSSEEQSQRGGDFVRLWVPFFLSCETLLDLEGVLERCTADRLSKAQILEDPSPEKPRGNPKGRKRNQNRTAVREVLGDRSPSYDGTVKAAEEYLERTYHRSSPPPQQCQSARVLYDTCDWSHPSRDQMDFLNHAPSQKELEAKLRRATNTSPGVDGLEYRHPRALDPDCILLETVCRIVWKIGIPNCWKISRTVPIFKKGDTSDYSNFRPIFLLPTIYKLFSGVISQRLKEVASDLGWLSPKQKGFLPAVYGVQEHTQLLQTVVEETRTKHRHVSIALLDICNAFGSVPHAVLRELFATLPIPDDLRCILADIYSGNRMDFVSNGFAERHIQTVNASMLKMFQDGCTLWEVLAAVRSTPVSDQLPSPSVLLQGRHLRGLLPFLPGALVPRIVPASFVHHQLRKRQGKAVFHNVRRSDVRWSFLFVGQRVRALIGSRWLLGSVVEICAEPHSYLIRLVDGRVFRRTRWAINIVNGSSHTAPVPSRPESSQCPSFGSLSMAGVRQPECFVSGPVAQPPSSPRSAPVAQPVGTSRQPSRESRPVVEGPAASDTGSVIGQAVSQAAAPVDGGSPVSSPARSFRPMTM</sequence>